<dbReference type="GO" id="GO:0016747">
    <property type="term" value="F:acyltransferase activity, transferring groups other than amino-acyl groups"/>
    <property type="evidence" value="ECO:0007669"/>
    <property type="project" value="InterPro"/>
</dbReference>
<dbReference type="Proteomes" id="UP000198680">
    <property type="component" value="Unassembled WGS sequence"/>
</dbReference>
<gene>
    <name evidence="2" type="ORF">SAMN05660642_00906</name>
</gene>
<protein>
    <submittedName>
        <fullName evidence="2">Acetyltransferase (GNAT) family protein</fullName>
    </submittedName>
</protein>
<dbReference type="STRING" id="1137991.SAMN05660642_00906"/>
<dbReference type="EMBL" id="FNHE01000002">
    <property type="protein sequence ID" value="SDL81896.1"/>
    <property type="molecule type" value="Genomic_DNA"/>
</dbReference>
<dbReference type="Pfam" id="PF00583">
    <property type="entry name" value="Acetyltransf_1"/>
    <property type="match status" value="1"/>
</dbReference>
<evidence type="ECO:0000259" key="1">
    <source>
        <dbReference type="PROSITE" id="PS51186"/>
    </source>
</evidence>
<dbReference type="PROSITE" id="PS51186">
    <property type="entry name" value="GNAT"/>
    <property type="match status" value="1"/>
</dbReference>
<accession>A0A1G9N5S8</accession>
<feature type="domain" description="N-acetyltransferase" evidence="1">
    <location>
        <begin position="1"/>
        <end position="101"/>
    </location>
</feature>
<evidence type="ECO:0000313" key="2">
    <source>
        <dbReference type="EMBL" id="SDL81896.1"/>
    </source>
</evidence>
<proteinExistence type="predicted"/>
<reference evidence="3" key="1">
    <citation type="submission" date="2016-10" db="EMBL/GenBank/DDBJ databases">
        <authorList>
            <person name="Varghese N."/>
            <person name="Submissions S."/>
        </authorList>
    </citation>
    <scope>NUCLEOTIDE SEQUENCE [LARGE SCALE GENOMIC DNA]</scope>
    <source>
        <strain evidence="3">DSM 45419</strain>
    </source>
</reference>
<dbReference type="Gene3D" id="3.40.630.30">
    <property type="match status" value="1"/>
</dbReference>
<dbReference type="AlphaFoldDB" id="A0A1G9N5S8"/>
<dbReference type="InterPro" id="IPR016181">
    <property type="entry name" value="Acyl_CoA_acyltransferase"/>
</dbReference>
<sequence>MLLAGLGDAVVGTADLTVPADAARADRPYLLVANVVVDAGARRAGVGRALLAAARAHGEAAGCDELQSSADDPEAFPSYEAAGLQAAARTDERYLDGDARP</sequence>
<evidence type="ECO:0000313" key="3">
    <source>
        <dbReference type="Proteomes" id="UP000198680"/>
    </source>
</evidence>
<name>A0A1G9N5S8_9ACTN</name>
<organism evidence="2 3">
    <name type="scientific">Geodermatophilus siccatus</name>
    <dbReference type="NCBI Taxonomy" id="1137991"/>
    <lineage>
        <taxon>Bacteria</taxon>
        <taxon>Bacillati</taxon>
        <taxon>Actinomycetota</taxon>
        <taxon>Actinomycetes</taxon>
        <taxon>Geodermatophilales</taxon>
        <taxon>Geodermatophilaceae</taxon>
        <taxon>Geodermatophilus</taxon>
    </lineage>
</organism>
<keyword evidence="3" id="KW-1185">Reference proteome</keyword>
<dbReference type="InterPro" id="IPR000182">
    <property type="entry name" value="GNAT_dom"/>
</dbReference>
<keyword evidence="2" id="KW-0808">Transferase</keyword>
<dbReference type="SUPFAM" id="SSF55729">
    <property type="entry name" value="Acyl-CoA N-acyltransferases (Nat)"/>
    <property type="match status" value="1"/>
</dbReference>